<evidence type="ECO:0000256" key="4">
    <source>
        <dbReference type="ARBA" id="ARBA00023239"/>
    </source>
</evidence>
<dbReference type="InterPro" id="IPR012480">
    <property type="entry name" value="Hepar_II_III_C"/>
</dbReference>
<feature type="region of interest" description="Disordered" evidence="5">
    <location>
        <begin position="434"/>
        <end position="495"/>
    </location>
</feature>
<feature type="region of interest" description="Disordered" evidence="5">
    <location>
        <begin position="59"/>
        <end position="78"/>
    </location>
</feature>
<sequence length="802" mass="86588">MRQPSLWSRARRRLVRDLRAAAHTAADGRLLQAFRARPSVPKAPRVRLAARLGEDPRAAVSAAGEGRDAPSPTGLVLPRPPAALLGDWVRGRPDWPARARADAADALADRLSCFGRQWALADPGAWHRDPLRSKPWPRRPHALIRLDQPARPGDVRMTWEPARFHHALLLARASMAARAERAAPGGAAAPEGDPCADALLRHIEAFRRGSPPFRGIHWAVGMEVAIRAANVVFALEYLRGPGLAAAERPRLLRWLSLHGLYLEHHLERHGLGFTTNHTLADHAGLAVLGRFFAGTPAGARWLDLAANGLQACLQEQVLIGGAHAEGSLPYERFALEAGMVACLALGAERAEKLRRPLLRMAAHLRDARLGEELPFIGDGDDSFFPPFGMLPDAQRRPLDPRAVLQVAAAVLGEPSLRGAEETEESAWWLGAGGATAQAAETAAPASGPGGAAPPERGGNRGAPRRVGTRPGPQGGGGRPAPNPAEKSFWRHRGTGTVPFRAGPFRGFLVSRGSGEGWLPTHGHNDLLSIVLSIDGVPVLIDPGTGGYACDRELRHRLRSTSAHSTVQLDDLEQSPLRARATFEGPGIVPGGIDLVRDDPLRVCGWHGGFGGRAYYAARDARGRGADPEAVRRSWENASSGFQHTRRLFAVRGQLCIEDVVFSPTPLGAEEAAWEEIGPGESRTTTLRLRLASDLRPRLAVDERPFGGAPGPRVRTEEGARGAPQGLLPFARPGRRRMACVVPLPGGEAWFLLLRPRETLWQIEPGAASRRYGEQHESAVLSATHTGPLPHCWRTVVQFRPRA</sequence>
<evidence type="ECO:0000313" key="7">
    <source>
        <dbReference type="EMBL" id="MBM3316481.1"/>
    </source>
</evidence>
<gene>
    <name evidence="7" type="ORF">FJY75_01385</name>
</gene>
<comment type="subcellular location">
    <subcellularLocation>
        <location evidence="1">Periplasm</location>
    </subcellularLocation>
</comment>
<feature type="compositionally biased region" description="Low complexity" evidence="5">
    <location>
        <begin position="434"/>
        <end position="456"/>
    </location>
</feature>
<feature type="domain" description="Heparinase II/III-like C-terminal" evidence="6">
    <location>
        <begin position="514"/>
        <end position="778"/>
    </location>
</feature>
<name>A0A937X9R9_UNCEI</name>
<evidence type="ECO:0000259" key="6">
    <source>
        <dbReference type="Pfam" id="PF07940"/>
    </source>
</evidence>
<keyword evidence="2" id="KW-0732">Signal</keyword>
<dbReference type="GO" id="GO:0042597">
    <property type="term" value="C:periplasmic space"/>
    <property type="evidence" value="ECO:0007669"/>
    <property type="project" value="UniProtKB-SubCell"/>
</dbReference>
<dbReference type="GO" id="GO:0016829">
    <property type="term" value="F:lyase activity"/>
    <property type="evidence" value="ECO:0007669"/>
    <property type="project" value="UniProtKB-KW"/>
</dbReference>
<evidence type="ECO:0000256" key="2">
    <source>
        <dbReference type="ARBA" id="ARBA00022729"/>
    </source>
</evidence>
<dbReference type="AlphaFoldDB" id="A0A937X9R9"/>
<dbReference type="Gene3D" id="2.70.98.70">
    <property type="match status" value="1"/>
</dbReference>
<dbReference type="SUPFAM" id="SSF48230">
    <property type="entry name" value="Chondroitin AC/alginate lyase"/>
    <property type="match status" value="1"/>
</dbReference>
<evidence type="ECO:0000313" key="8">
    <source>
        <dbReference type="Proteomes" id="UP000748308"/>
    </source>
</evidence>
<accession>A0A937X9R9</accession>
<dbReference type="PANTHER" id="PTHR39210">
    <property type="entry name" value="HEPARIN-SULFATE LYASE"/>
    <property type="match status" value="1"/>
</dbReference>
<evidence type="ECO:0000256" key="5">
    <source>
        <dbReference type="SAM" id="MobiDB-lite"/>
    </source>
</evidence>
<evidence type="ECO:0000256" key="1">
    <source>
        <dbReference type="ARBA" id="ARBA00004418"/>
    </source>
</evidence>
<dbReference type="Gene3D" id="1.50.10.100">
    <property type="entry name" value="Chondroitin AC/alginate lyase"/>
    <property type="match status" value="1"/>
</dbReference>
<comment type="caution">
    <text evidence="7">The sequence shown here is derived from an EMBL/GenBank/DDBJ whole genome shotgun (WGS) entry which is preliminary data.</text>
</comment>
<keyword evidence="3" id="KW-0574">Periplasm</keyword>
<feature type="region of interest" description="Disordered" evidence="5">
    <location>
        <begin position="701"/>
        <end position="724"/>
    </location>
</feature>
<keyword evidence="4" id="KW-0456">Lyase</keyword>
<organism evidence="7 8">
    <name type="scientific">Eiseniibacteriota bacterium</name>
    <dbReference type="NCBI Taxonomy" id="2212470"/>
    <lineage>
        <taxon>Bacteria</taxon>
        <taxon>Candidatus Eiseniibacteriota</taxon>
    </lineage>
</organism>
<proteinExistence type="predicted"/>
<dbReference type="Proteomes" id="UP000748308">
    <property type="component" value="Unassembled WGS sequence"/>
</dbReference>
<protein>
    <submittedName>
        <fullName evidence="7">Heparinase II/III family protein</fullName>
    </submittedName>
</protein>
<dbReference type="PANTHER" id="PTHR39210:SF1">
    <property type="entry name" value="HEPARIN-SULFATE LYASE"/>
    <property type="match status" value="1"/>
</dbReference>
<evidence type="ECO:0000256" key="3">
    <source>
        <dbReference type="ARBA" id="ARBA00022764"/>
    </source>
</evidence>
<dbReference type="InterPro" id="IPR008929">
    <property type="entry name" value="Chondroitin_lyas"/>
</dbReference>
<dbReference type="EMBL" id="VGIY01000016">
    <property type="protein sequence ID" value="MBM3316481.1"/>
    <property type="molecule type" value="Genomic_DNA"/>
</dbReference>
<dbReference type="Pfam" id="PF07940">
    <property type="entry name" value="Hepar_II_III_C"/>
    <property type="match status" value="1"/>
</dbReference>
<reference evidence="7" key="1">
    <citation type="submission" date="2019-03" db="EMBL/GenBank/DDBJ databases">
        <title>Lake Tanganyika Metagenome-Assembled Genomes (MAGs).</title>
        <authorList>
            <person name="Tran P."/>
        </authorList>
    </citation>
    <scope>NUCLEOTIDE SEQUENCE</scope>
    <source>
        <strain evidence="7">M_DeepCast_400m_m2_100</strain>
    </source>
</reference>